<dbReference type="EMBL" id="UPHQ01000004">
    <property type="protein sequence ID" value="VBA32244.1"/>
    <property type="molecule type" value="Genomic_DNA"/>
</dbReference>
<evidence type="ECO:0000313" key="2">
    <source>
        <dbReference type="Proteomes" id="UP000267289"/>
    </source>
</evidence>
<name>A0A498PMZ6_9MYCO</name>
<proteinExistence type="predicted"/>
<dbReference type="Proteomes" id="UP000267289">
    <property type="component" value="Unassembled WGS sequence"/>
</dbReference>
<sequence length="41" mass="4626">MFSMNLEAEKLCTHWSLAMRLRLNGIRPVTAPRRLVEAVGG</sequence>
<reference evidence="1 2" key="1">
    <citation type="submission" date="2018-09" db="EMBL/GenBank/DDBJ databases">
        <authorList>
            <person name="Tagini F."/>
        </authorList>
    </citation>
    <scope>NUCLEOTIDE SEQUENCE [LARGE SCALE GENOMIC DNA]</scope>
    <source>
        <strain evidence="1 2">MK13</strain>
    </source>
</reference>
<dbReference type="AlphaFoldDB" id="A0A498PMZ6"/>
<organism evidence="1 2">
    <name type="scientific">Mycobacterium innocens</name>
    <dbReference type="NCBI Taxonomy" id="2341083"/>
    <lineage>
        <taxon>Bacteria</taxon>
        <taxon>Bacillati</taxon>
        <taxon>Actinomycetota</taxon>
        <taxon>Actinomycetes</taxon>
        <taxon>Mycobacteriales</taxon>
        <taxon>Mycobacteriaceae</taxon>
        <taxon>Mycobacterium</taxon>
    </lineage>
</organism>
<gene>
    <name evidence="1" type="ORF">LAUMK13_00039</name>
</gene>
<protein>
    <submittedName>
        <fullName evidence="1">Uncharacterized protein</fullName>
    </submittedName>
</protein>
<accession>A0A498PMZ6</accession>
<keyword evidence="2" id="KW-1185">Reference proteome</keyword>
<evidence type="ECO:0000313" key="1">
    <source>
        <dbReference type="EMBL" id="VBA32244.1"/>
    </source>
</evidence>